<protein>
    <recommendedName>
        <fullName evidence="1">Putative membrane protein insertion efficiency factor</fullName>
    </recommendedName>
</protein>
<dbReference type="EMBL" id="MFKF01000279">
    <property type="protein sequence ID" value="OGG46929.1"/>
    <property type="molecule type" value="Genomic_DNA"/>
</dbReference>
<comment type="similarity">
    <text evidence="1">Belongs to the UPF0161 family.</text>
</comment>
<comment type="function">
    <text evidence="1">Could be involved in insertion of integral membrane proteins into the membrane.</text>
</comment>
<comment type="subcellular location">
    <subcellularLocation>
        <location evidence="1">Cell membrane</location>
        <topology evidence="1">Peripheral membrane protein</topology>
        <orientation evidence="1">Cytoplasmic side</orientation>
    </subcellularLocation>
</comment>
<dbReference type="PANTHER" id="PTHR33383:SF1">
    <property type="entry name" value="MEMBRANE PROTEIN INSERTION EFFICIENCY FACTOR-RELATED"/>
    <property type="match status" value="1"/>
</dbReference>
<dbReference type="Pfam" id="PF01809">
    <property type="entry name" value="YidD"/>
    <property type="match status" value="1"/>
</dbReference>
<dbReference type="Proteomes" id="UP000178606">
    <property type="component" value="Unassembled WGS sequence"/>
</dbReference>
<name>A0A1F6CCM8_HANXR</name>
<reference evidence="2 3" key="1">
    <citation type="journal article" date="2016" name="Nat. Commun.">
        <title>Thousands of microbial genomes shed light on interconnected biogeochemical processes in an aquifer system.</title>
        <authorList>
            <person name="Anantharaman K."/>
            <person name="Brown C.T."/>
            <person name="Hug L.A."/>
            <person name="Sharon I."/>
            <person name="Castelle C.J."/>
            <person name="Probst A.J."/>
            <person name="Thomas B.C."/>
            <person name="Singh A."/>
            <person name="Wilkins M.J."/>
            <person name="Karaoz U."/>
            <person name="Brodie E.L."/>
            <person name="Williams K.H."/>
            <person name="Hubbard S.S."/>
            <person name="Banfield J.F."/>
        </authorList>
    </citation>
    <scope>NUCLEOTIDE SEQUENCE [LARGE SCALE GENOMIC DNA]</scope>
    <source>
        <strain evidence="3">RIFCSPLOWO2_12_FULL_64_10</strain>
    </source>
</reference>
<organism evidence="2 3">
    <name type="scientific">Handelsmanbacteria sp. (strain RIFCSPLOWO2_12_FULL_64_10)</name>
    <dbReference type="NCBI Taxonomy" id="1817868"/>
    <lineage>
        <taxon>Bacteria</taxon>
        <taxon>Candidatus Handelsmaniibacteriota</taxon>
    </lineage>
</organism>
<keyword evidence="1" id="KW-1003">Cell membrane</keyword>
<dbReference type="InterPro" id="IPR002696">
    <property type="entry name" value="Membr_insert_effic_factor_YidD"/>
</dbReference>
<keyword evidence="1" id="KW-0472">Membrane</keyword>
<comment type="caution">
    <text evidence="2">The sequence shown here is derived from an EMBL/GenBank/DDBJ whole genome shotgun (WGS) entry which is preliminary data.</text>
</comment>
<dbReference type="SMART" id="SM01234">
    <property type="entry name" value="Haemolytic"/>
    <property type="match status" value="1"/>
</dbReference>
<dbReference type="NCBIfam" id="TIGR00278">
    <property type="entry name" value="membrane protein insertion efficiency factor YidD"/>
    <property type="match status" value="1"/>
</dbReference>
<sequence length="72" mass="8024">MSPVAYLLSCAVRFYIAAVSPYTRPRCRFLPTCSAYALEALRRHGVARGLSLSLRRLLRCHPWGGSGYDPVP</sequence>
<dbReference type="GO" id="GO:0005886">
    <property type="term" value="C:plasma membrane"/>
    <property type="evidence" value="ECO:0007669"/>
    <property type="project" value="UniProtKB-SubCell"/>
</dbReference>
<proteinExistence type="inferred from homology"/>
<gene>
    <name evidence="2" type="ORF">A3F84_20940</name>
</gene>
<evidence type="ECO:0000313" key="2">
    <source>
        <dbReference type="EMBL" id="OGG46929.1"/>
    </source>
</evidence>
<dbReference type="PANTHER" id="PTHR33383">
    <property type="entry name" value="MEMBRANE PROTEIN INSERTION EFFICIENCY FACTOR-RELATED"/>
    <property type="match status" value="1"/>
</dbReference>
<evidence type="ECO:0000256" key="1">
    <source>
        <dbReference type="HAMAP-Rule" id="MF_00386"/>
    </source>
</evidence>
<dbReference type="HAMAP" id="MF_00386">
    <property type="entry name" value="UPF0161_YidD"/>
    <property type="match status" value="1"/>
</dbReference>
<evidence type="ECO:0000313" key="3">
    <source>
        <dbReference type="Proteomes" id="UP000178606"/>
    </source>
</evidence>
<accession>A0A1F6CCM8</accession>
<dbReference type="AlphaFoldDB" id="A0A1F6CCM8"/>